<accession>A0ACC3AZ69</accession>
<proteinExistence type="predicted"/>
<name>A0ACC3AZ69_9EURO</name>
<evidence type="ECO:0000313" key="2">
    <source>
        <dbReference type="Proteomes" id="UP001177260"/>
    </source>
</evidence>
<reference evidence="1 2" key="1">
    <citation type="journal article" date="2023" name="ACS Omega">
        <title>Identification of the Neoaspergillic Acid Biosynthesis Gene Cluster by Establishing an In Vitro CRISPR-Ribonucleoprotein Genetic System in Aspergillus melleus.</title>
        <authorList>
            <person name="Yuan B."/>
            <person name="Grau M.F."/>
            <person name="Murata R.M."/>
            <person name="Torok T."/>
            <person name="Venkateswaran K."/>
            <person name="Stajich J.E."/>
            <person name="Wang C.C.C."/>
        </authorList>
    </citation>
    <scope>NUCLEOTIDE SEQUENCE [LARGE SCALE GENOMIC DNA]</scope>
    <source>
        <strain evidence="1 2">IMV 1140</strain>
    </source>
</reference>
<evidence type="ECO:0000313" key="1">
    <source>
        <dbReference type="EMBL" id="KAK1143183.1"/>
    </source>
</evidence>
<comment type="caution">
    <text evidence="1">The sequence shown here is derived from an EMBL/GenBank/DDBJ whole genome shotgun (WGS) entry which is preliminary data.</text>
</comment>
<gene>
    <name evidence="1" type="ORF">N8T08_006881</name>
</gene>
<organism evidence="1 2">
    <name type="scientific">Aspergillus melleus</name>
    <dbReference type="NCBI Taxonomy" id="138277"/>
    <lineage>
        <taxon>Eukaryota</taxon>
        <taxon>Fungi</taxon>
        <taxon>Dikarya</taxon>
        <taxon>Ascomycota</taxon>
        <taxon>Pezizomycotina</taxon>
        <taxon>Eurotiomycetes</taxon>
        <taxon>Eurotiomycetidae</taxon>
        <taxon>Eurotiales</taxon>
        <taxon>Aspergillaceae</taxon>
        <taxon>Aspergillus</taxon>
        <taxon>Aspergillus subgen. Circumdati</taxon>
    </lineage>
</organism>
<protein>
    <submittedName>
        <fullName evidence="1">Uncharacterized protein</fullName>
    </submittedName>
</protein>
<sequence>MPASWAASQKRSRHRSVSVDPAREQMSTRHISGGSDRQLQENPTEEHISPRWPWLDERMMQVHPNGRQEQGVSNIRDGIPIASPDTGENMEQCQTPETVTNENYPGDQMGKRWSIRAFSIENPASWSRRLRLRGRAYFGQLHNIW</sequence>
<dbReference type="Proteomes" id="UP001177260">
    <property type="component" value="Unassembled WGS sequence"/>
</dbReference>
<dbReference type="EMBL" id="JAOPJF010000042">
    <property type="protein sequence ID" value="KAK1143183.1"/>
    <property type="molecule type" value="Genomic_DNA"/>
</dbReference>
<keyword evidence="2" id="KW-1185">Reference proteome</keyword>